<evidence type="ECO:0000313" key="1">
    <source>
        <dbReference type="EMBL" id="KRY96116.1"/>
    </source>
</evidence>
<sequence>MLFRLSEIVLKTGLFSENVSGLDENFILNLFNVSFAPVHQSY</sequence>
<accession>A0A0V1GCY6</accession>
<name>A0A0V1GCY6_9BILA</name>
<organism evidence="1 2">
    <name type="scientific">Trichinella zimbabwensis</name>
    <dbReference type="NCBI Taxonomy" id="268475"/>
    <lineage>
        <taxon>Eukaryota</taxon>
        <taxon>Metazoa</taxon>
        <taxon>Ecdysozoa</taxon>
        <taxon>Nematoda</taxon>
        <taxon>Enoplea</taxon>
        <taxon>Dorylaimia</taxon>
        <taxon>Trichinellida</taxon>
        <taxon>Trichinellidae</taxon>
        <taxon>Trichinella</taxon>
    </lineage>
</organism>
<keyword evidence="2" id="KW-1185">Reference proteome</keyword>
<gene>
    <name evidence="1" type="ORF">T11_17879</name>
</gene>
<protein>
    <submittedName>
        <fullName evidence="1">Uncharacterized protein</fullName>
    </submittedName>
</protein>
<dbReference type="Proteomes" id="UP000055024">
    <property type="component" value="Unassembled WGS sequence"/>
</dbReference>
<comment type="caution">
    <text evidence="1">The sequence shown here is derived from an EMBL/GenBank/DDBJ whole genome shotgun (WGS) entry which is preliminary data.</text>
</comment>
<dbReference type="AlphaFoldDB" id="A0A0V1GCY6"/>
<dbReference type="EMBL" id="JYDP01003126">
    <property type="protein sequence ID" value="KRY96116.1"/>
    <property type="molecule type" value="Genomic_DNA"/>
</dbReference>
<reference evidence="1 2" key="1">
    <citation type="submission" date="2015-01" db="EMBL/GenBank/DDBJ databases">
        <title>Evolution of Trichinella species and genotypes.</title>
        <authorList>
            <person name="Korhonen P.K."/>
            <person name="Edoardo P."/>
            <person name="Giuseppe L.R."/>
            <person name="Gasser R.B."/>
        </authorList>
    </citation>
    <scope>NUCLEOTIDE SEQUENCE [LARGE SCALE GENOMIC DNA]</scope>
    <source>
        <strain evidence="1">ISS1029</strain>
    </source>
</reference>
<evidence type="ECO:0000313" key="2">
    <source>
        <dbReference type="Proteomes" id="UP000055024"/>
    </source>
</evidence>
<proteinExistence type="predicted"/>